<dbReference type="EMBL" id="CP142149">
    <property type="protein sequence ID" value="WSE33363.1"/>
    <property type="molecule type" value="Genomic_DNA"/>
</dbReference>
<gene>
    <name evidence="2" type="ORF">VSH64_14775</name>
</gene>
<feature type="domain" description="STAS" evidence="1">
    <location>
        <begin position="1"/>
        <end position="52"/>
    </location>
</feature>
<dbReference type="Gene3D" id="3.30.750.24">
    <property type="entry name" value="STAS domain"/>
    <property type="match status" value="1"/>
</dbReference>
<dbReference type="Proteomes" id="UP001330812">
    <property type="component" value="Chromosome"/>
</dbReference>
<dbReference type="SUPFAM" id="SSF52091">
    <property type="entry name" value="SpoIIaa-like"/>
    <property type="match status" value="1"/>
</dbReference>
<dbReference type="CDD" id="cd07043">
    <property type="entry name" value="STAS_anti-anti-sigma_factors"/>
    <property type="match status" value="1"/>
</dbReference>
<dbReference type="InterPro" id="IPR036513">
    <property type="entry name" value="STAS_dom_sf"/>
</dbReference>
<sequence>MVEVVGEVDLCTAPHLEEVVEARIRSAVGVVIVDLGRTTFLAVAGLKVLRRLQLLAELFDTDFYVDPGDSHPAGRLLRLMPLGCERPGAAAGLSPVDVPDQRRLTT</sequence>
<reference evidence="2 3" key="1">
    <citation type="journal article" date="2015" name="Int. J. Syst. Evol. Microbiol.">
        <title>Amycolatopsis rhabdoformis sp. nov., an actinomycete isolated from a tropical forest soil.</title>
        <authorList>
            <person name="Souza W.R."/>
            <person name="Silva R.E."/>
            <person name="Goodfellow M."/>
            <person name="Busarakam K."/>
            <person name="Figueiro F.S."/>
            <person name="Ferreira D."/>
            <person name="Rodrigues-Filho E."/>
            <person name="Moraes L.A.B."/>
            <person name="Zucchi T.D."/>
        </authorList>
    </citation>
    <scope>NUCLEOTIDE SEQUENCE [LARGE SCALE GENOMIC DNA]</scope>
    <source>
        <strain evidence="2 3">NCIMB 14900</strain>
    </source>
</reference>
<evidence type="ECO:0000313" key="3">
    <source>
        <dbReference type="Proteomes" id="UP001330812"/>
    </source>
</evidence>
<dbReference type="PROSITE" id="PS50801">
    <property type="entry name" value="STAS"/>
    <property type="match status" value="1"/>
</dbReference>
<dbReference type="RefSeq" id="WP_326836163.1">
    <property type="nucleotide sequence ID" value="NZ_CP142149.1"/>
</dbReference>
<dbReference type="InterPro" id="IPR002645">
    <property type="entry name" value="STAS_dom"/>
</dbReference>
<organism evidence="2 3">
    <name type="scientific">Amycolatopsis rhabdoformis</name>
    <dbReference type="NCBI Taxonomy" id="1448059"/>
    <lineage>
        <taxon>Bacteria</taxon>
        <taxon>Bacillati</taxon>
        <taxon>Actinomycetota</taxon>
        <taxon>Actinomycetes</taxon>
        <taxon>Pseudonocardiales</taxon>
        <taxon>Pseudonocardiaceae</taxon>
        <taxon>Amycolatopsis</taxon>
    </lineage>
</organism>
<proteinExistence type="predicted"/>
<evidence type="ECO:0000259" key="1">
    <source>
        <dbReference type="PROSITE" id="PS50801"/>
    </source>
</evidence>
<keyword evidence="3" id="KW-1185">Reference proteome</keyword>
<protein>
    <submittedName>
        <fullName evidence="2">STAS domain-containing protein</fullName>
    </submittedName>
</protein>
<accession>A0ABZ1II70</accession>
<evidence type="ECO:0000313" key="2">
    <source>
        <dbReference type="EMBL" id="WSE33363.1"/>
    </source>
</evidence>
<name>A0ABZ1II70_9PSEU</name>